<proteinExistence type="predicted"/>
<dbReference type="InterPro" id="IPR001034">
    <property type="entry name" value="DeoR_HTH"/>
</dbReference>
<dbReference type="PROSITE" id="PS51000">
    <property type="entry name" value="HTH_DEOR_2"/>
    <property type="match status" value="1"/>
</dbReference>
<dbReference type="SMART" id="SM01134">
    <property type="entry name" value="DeoRC"/>
    <property type="match status" value="1"/>
</dbReference>
<dbReference type="PANTHER" id="PTHR30363:SF4">
    <property type="entry name" value="GLYCEROL-3-PHOSPHATE REGULON REPRESSOR"/>
    <property type="match status" value="1"/>
</dbReference>
<sequence length="257" mass="27881">MLAEERQRLILSLVNTRGSISITEIKRKLRVSRETIRRDIMALDQSKRLRKTHGGAVSMEQSEPEMNVRQVMNPEGKRKIGAAAAGLVPDGASIIIASGTTTQAVAEALMGHRDLTVFTNSVIVCGKLMGHNGNRVYMLGGEVQPINGATLGRDTTGMLANYFADFVFIGAGAVSPAGWLMDYTREEGELHSLMLQSARTAVVVADHGKFGRFAPIRVGNFEKVTHLITDRTPDPEIMAALEALPLDVLIADGRDND</sequence>
<evidence type="ECO:0000256" key="4">
    <source>
        <dbReference type="ARBA" id="ARBA00023163"/>
    </source>
</evidence>
<dbReference type="SUPFAM" id="SSF100950">
    <property type="entry name" value="NagB/RpiA/CoA transferase-like"/>
    <property type="match status" value="1"/>
</dbReference>
<protein>
    <submittedName>
        <fullName evidence="6">DeoR/GlpR family DNA-binding transcription regulator</fullName>
    </submittedName>
</protein>
<dbReference type="Proteomes" id="UP001230156">
    <property type="component" value="Unassembled WGS sequence"/>
</dbReference>
<accession>A0ABU0YQG2</accession>
<keyword evidence="3 6" id="KW-0238">DNA-binding</keyword>
<keyword evidence="1" id="KW-0678">Repressor</keyword>
<dbReference type="Gene3D" id="1.10.10.10">
    <property type="entry name" value="Winged helix-like DNA-binding domain superfamily/Winged helix DNA-binding domain"/>
    <property type="match status" value="1"/>
</dbReference>
<gene>
    <name evidence="6" type="ORF">Q8A70_19910</name>
</gene>
<dbReference type="RefSeq" id="WP_379958599.1">
    <property type="nucleotide sequence ID" value="NZ_JAUYVI010000006.1"/>
</dbReference>
<dbReference type="SUPFAM" id="SSF46785">
    <property type="entry name" value="Winged helix' DNA-binding domain"/>
    <property type="match status" value="1"/>
</dbReference>
<dbReference type="SMART" id="SM00420">
    <property type="entry name" value="HTH_DEOR"/>
    <property type="match status" value="1"/>
</dbReference>
<dbReference type="InterPro" id="IPR036390">
    <property type="entry name" value="WH_DNA-bd_sf"/>
</dbReference>
<keyword evidence="2" id="KW-0805">Transcription regulation</keyword>
<evidence type="ECO:0000256" key="1">
    <source>
        <dbReference type="ARBA" id="ARBA00022491"/>
    </source>
</evidence>
<dbReference type="PROSITE" id="PS00894">
    <property type="entry name" value="HTH_DEOR_1"/>
    <property type="match status" value="1"/>
</dbReference>
<feature type="domain" description="HTH deoR-type" evidence="5">
    <location>
        <begin position="3"/>
        <end position="58"/>
    </location>
</feature>
<dbReference type="Gene3D" id="3.30.750.70">
    <property type="entry name" value="4-hydroxybutyrate coenzyme like domains"/>
    <property type="match status" value="1"/>
</dbReference>
<dbReference type="InterPro" id="IPR036388">
    <property type="entry name" value="WH-like_DNA-bd_sf"/>
</dbReference>
<dbReference type="InterPro" id="IPR014036">
    <property type="entry name" value="DeoR-like_C"/>
</dbReference>
<evidence type="ECO:0000313" key="7">
    <source>
        <dbReference type="Proteomes" id="UP001230156"/>
    </source>
</evidence>
<name>A0ABU0YQG2_9PROT</name>
<evidence type="ECO:0000256" key="3">
    <source>
        <dbReference type="ARBA" id="ARBA00023125"/>
    </source>
</evidence>
<dbReference type="InterPro" id="IPR037171">
    <property type="entry name" value="NagB/RpiA_transferase-like"/>
</dbReference>
<dbReference type="GO" id="GO:0003677">
    <property type="term" value="F:DNA binding"/>
    <property type="evidence" value="ECO:0007669"/>
    <property type="project" value="UniProtKB-KW"/>
</dbReference>
<keyword evidence="4" id="KW-0804">Transcription</keyword>
<organism evidence="6 7">
    <name type="scientific">Dongia sedimenti</name>
    <dbReference type="NCBI Taxonomy" id="3064282"/>
    <lineage>
        <taxon>Bacteria</taxon>
        <taxon>Pseudomonadati</taxon>
        <taxon>Pseudomonadota</taxon>
        <taxon>Alphaproteobacteria</taxon>
        <taxon>Rhodospirillales</taxon>
        <taxon>Dongiaceae</taxon>
        <taxon>Dongia</taxon>
    </lineage>
</organism>
<evidence type="ECO:0000259" key="5">
    <source>
        <dbReference type="PROSITE" id="PS51000"/>
    </source>
</evidence>
<dbReference type="PRINTS" id="PR00037">
    <property type="entry name" value="HTHLACR"/>
</dbReference>
<dbReference type="InterPro" id="IPR018356">
    <property type="entry name" value="Tscrpt_reg_HTH_DeoR_CS"/>
</dbReference>
<dbReference type="PANTHER" id="PTHR30363">
    <property type="entry name" value="HTH-TYPE TRANSCRIPTIONAL REGULATOR SRLR-RELATED"/>
    <property type="match status" value="1"/>
</dbReference>
<comment type="caution">
    <text evidence="6">The sequence shown here is derived from an EMBL/GenBank/DDBJ whole genome shotgun (WGS) entry which is preliminary data.</text>
</comment>
<reference evidence="7" key="1">
    <citation type="submission" date="2023-08" db="EMBL/GenBank/DDBJ databases">
        <title>Rhodospirillaceae gen. nov., a novel taxon isolated from the Yangtze River Yuezi River estuary sludge.</title>
        <authorList>
            <person name="Ruan L."/>
        </authorList>
    </citation>
    <scope>NUCLEOTIDE SEQUENCE [LARGE SCALE GENOMIC DNA]</scope>
    <source>
        <strain evidence="7">R-7</strain>
    </source>
</reference>
<keyword evidence="7" id="KW-1185">Reference proteome</keyword>
<dbReference type="InterPro" id="IPR050313">
    <property type="entry name" value="Carb_Metab_HTH_regulators"/>
</dbReference>
<evidence type="ECO:0000313" key="6">
    <source>
        <dbReference type="EMBL" id="MDQ7249965.1"/>
    </source>
</evidence>
<evidence type="ECO:0000256" key="2">
    <source>
        <dbReference type="ARBA" id="ARBA00023015"/>
    </source>
</evidence>
<dbReference type="EMBL" id="JAUYVI010000006">
    <property type="protein sequence ID" value="MDQ7249965.1"/>
    <property type="molecule type" value="Genomic_DNA"/>
</dbReference>
<dbReference type="Pfam" id="PF08220">
    <property type="entry name" value="HTH_DeoR"/>
    <property type="match status" value="1"/>
</dbReference>
<dbReference type="Pfam" id="PF00455">
    <property type="entry name" value="DeoRC"/>
    <property type="match status" value="1"/>
</dbReference>